<feature type="region of interest" description="Disordered" evidence="2">
    <location>
        <begin position="172"/>
        <end position="200"/>
    </location>
</feature>
<dbReference type="InterPro" id="IPR010261">
    <property type="entry name" value="Tir_chaperone"/>
</dbReference>
<feature type="coiled-coil region" evidence="1">
    <location>
        <begin position="327"/>
        <end position="354"/>
    </location>
</feature>
<feature type="compositionally biased region" description="Basic and acidic residues" evidence="2">
    <location>
        <begin position="360"/>
        <end position="375"/>
    </location>
</feature>
<dbReference type="SUPFAM" id="SSF54236">
    <property type="entry name" value="Ubiquitin-like"/>
    <property type="match status" value="1"/>
</dbReference>
<keyword evidence="1" id="KW-0175">Coiled coil</keyword>
<evidence type="ECO:0000313" key="4">
    <source>
        <dbReference type="EMBL" id="CUF31902.1"/>
    </source>
</evidence>
<dbReference type="VEuPathDB" id="TriTrypDB:BSAL_61300"/>
<reference evidence="5" key="1">
    <citation type="submission" date="2015-09" db="EMBL/GenBank/DDBJ databases">
        <authorList>
            <consortium name="Pathogen Informatics"/>
        </authorList>
    </citation>
    <scope>NUCLEOTIDE SEQUENCE [LARGE SCALE GENOMIC DNA]</scope>
    <source>
        <strain evidence="5">Lake Konstanz</strain>
    </source>
</reference>
<evidence type="ECO:0000256" key="2">
    <source>
        <dbReference type="SAM" id="MobiDB-lite"/>
    </source>
</evidence>
<keyword evidence="5" id="KW-1185">Reference proteome</keyword>
<proteinExistence type="predicted"/>
<dbReference type="CDD" id="cd17039">
    <property type="entry name" value="Ubl_ubiquitin_like"/>
    <property type="match status" value="1"/>
</dbReference>
<dbReference type="SUPFAM" id="SSF69635">
    <property type="entry name" value="Type III secretory system chaperone-like"/>
    <property type="match status" value="1"/>
</dbReference>
<organism evidence="4 5">
    <name type="scientific">Bodo saltans</name>
    <name type="common">Flagellated protozoan</name>
    <dbReference type="NCBI Taxonomy" id="75058"/>
    <lineage>
        <taxon>Eukaryota</taxon>
        <taxon>Discoba</taxon>
        <taxon>Euglenozoa</taxon>
        <taxon>Kinetoplastea</taxon>
        <taxon>Metakinetoplastina</taxon>
        <taxon>Eubodonida</taxon>
        <taxon>Bodonidae</taxon>
        <taxon>Bodo</taxon>
    </lineage>
</organism>
<dbReference type="OMA" id="MPTSQPW"/>
<dbReference type="Gene3D" id="3.30.1460.10">
    <property type="match status" value="1"/>
</dbReference>
<protein>
    <recommendedName>
        <fullName evidence="3">Ubiquitin-like domain-containing protein</fullName>
    </recommendedName>
</protein>
<evidence type="ECO:0000256" key="1">
    <source>
        <dbReference type="SAM" id="Coils"/>
    </source>
</evidence>
<sequence length="671" mass="76295">MADMQSLITVINPLDGKRYKMNLKGDVTRLTVRKIKRYLVPSCNIPQDDQVLKYNGIELGDDVLCAEVGINSGSTLVVERRSSVSHPFVGSPQKHALEMETLDQQRAMLQTERIRRDEEFKRQQASLANSIAQAEKRRLDLERERSEKEYELKRLQELEQAAENERQRVAAVRSAEAERESLRARDLEARKSQLNSERNAQRQLEMQKLENERKKMLLAQQRAEYESERQRLERERREHHERRLRHELEIREKEVELERQRLEADRERKELEIEKMIADQQRVAELNRTQGRLHLDGSSTVPLPIQHNTNSTFHQSHIGTTPRTSALAEKQAELDRLRAARDALEADITQQVEIDAQIQSERDALSRRTAQRSESRGAQGQSQSQPYSQRFSESQTVDARLMAGENLTLLAQDLGVPRLELDDNNTCVVSVDDKYTLLVTFDAGTERLYLYSTLTTFIPKDPAVKLKLYEFLLEGSLLGREMCGGGVGASVKNDFILMSTSIYLPKASPQSLRSTVPLFVDSLVKWRNRVRDFLRSHDLVSVETVSERPQESDYPEYPMVGIEVTDGVVINGVHTTYSDGVVVVNVKGPAQRAGILANDFVRMVNGARIASLRDFQDAIKTLKPHSQVPFVVDRAGTQLVISVLVGSTTIKPGEGKYRNNVRVGGSEHLGR</sequence>
<dbReference type="EMBL" id="CYKH01000297">
    <property type="protein sequence ID" value="CUF31902.1"/>
    <property type="molecule type" value="Genomic_DNA"/>
</dbReference>
<dbReference type="AlphaFoldDB" id="A0A0S4ILT7"/>
<dbReference type="OrthoDB" id="273728at2759"/>
<name>A0A0S4ILT7_BODSA</name>
<dbReference type="InterPro" id="IPR001478">
    <property type="entry name" value="PDZ"/>
</dbReference>
<dbReference type="SUPFAM" id="SSF50156">
    <property type="entry name" value="PDZ domain-like"/>
    <property type="match status" value="1"/>
</dbReference>
<dbReference type="Gene3D" id="2.30.42.10">
    <property type="match status" value="1"/>
</dbReference>
<dbReference type="InterPro" id="IPR036034">
    <property type="entry name" value="PDZ_sf"/>
</dbReference>
<dbReference type="GO" id="GO:0030254">
    <property type="term" value="P:protein secretion by the type III secretion system"/>
    <property type="evidence" value="ECO:0007669"/>
    <property type="project" value="InterPro"/>
</dbReference>
<dbReference type="Pfam" id="PF13180">
    <property type="entry name" value="PDZ_2"/>
    <property type="match status" value="1"/>
</dbReference>
<dbReference type="PROSITE" id="PS50053">
    <property type="entry name" value="UBIQUITIN_2"/>
    <property type="match status" value="1"/>
</dbReference>
<feature type="compositionally biased region" description="Basic and acidic residues" evidence="2">
    <location>
        <begin position="175"/>
        <end position="191"/>
    </location>
</feature>
<dbReference type="Pfam" id="PF00240">
    <property type="entry name" value="ubiquitin"/>
    <property type="match status" value="1"/>
</dbReference>
<feature type="domain" description="Ubiquitin-like" evidence="3">
    <location>
        <begin position="31"/>
        <end position="78"/>
    </location>
</feature>
<dbReference type="InterPro" id="IPR000626">
    <property type="entry name" value="Ubiquitin-like_dom"/>
</dbReference>
<dbReference type="Proteomes" id="UP000051952">
    <property type="component" value="Unassembled WGS sequence"/>
</dbReference>
<evidence type="ECO:0000259" key="3">
    <source>
        <dbReference type="PROSITE" id="PS50053"/>
    </source>
</evidence>
<dbReference type="Gene3D" id="3.10.20.90">
    <property type="entry name" value="Phosphatidylinositol 3-kinase Catalytic Subunit, Chain A, domain 1"/>
    <property type="match status" value="1"/>
</dbReference>
<dbReference type="CDD" id="cd16364">
    <property type="entry name" value="T3SC_I-like"/>
    <property type="match status" value="1"/>
</dbReference>
<evidence type="ECO:0000313" key="5">
    <source>
        <dbReference type="Proteomes" id="UP000051952"/>
    </source>
</evidence>
<gene>
    <name evidence="4" type="ORF">BSAL_61300</name>
</gene>
<dbReference type="Pfam" id="PF05932">
    <property type="entry name" value="CesT"/>
    <property type="match status" value="1"/>
</dbReference>
<dbReference type="InterPro" id="IPR029071">
    <property type="entry name" value="Ubiquitin-like_domsf"/>
</dbReference>
<feature type="compositionally biased region" description="Polar residues" evidence="2">
    <location>
        <begin position="376"/>
        <end position="395"/>
    </location>
</feature>
<accession>A0A0S4ILT7</accession>
<feature type="region of interest" description="Disordered" evidence="2">
    <location>
        <begin position="359"/>
        <end position="395"/>
    </location>
</feature>
<dbReference type="SMART" id="SM00228">
    <property type="entry name" value="PDZ"/>
    <property type="match status" value="1"/>
</dbReference>